<comment type="caution">
    <text evidence="2">The sequence shown here is derived from an EMBL/GenBank/DDBJ whole genome shotgun (WGS) entry which is preliminary data.</text>
</comment>
<reference evidence="2 3" key="1">
    <citation type="submission" date="2018-03" db="EMBL/GenBank/DDBJ databases">
        <title>Defining the species Micromonospora saelicesensis and Micromonospora noduli under the framework of genomics.</title>
        <authorList>
            <person name="Riesco R."/>
            <person name="Trujillo M.E."/>
        </authorList>
    </citation>
    <scope>NUCLEOTIDE SEQUENCE [LARGE SCALE GENOMIC DNA]</scope>
    <source>
        <strain evidence="2 3">PSN13</strain>
    </source>
</reference>
<protein>
    <recommendedName>
        <fullName evidence="4">SPW repeat-containing protein</fullName>
    </recommendedName>
</protein>
<feature type="transmembrane region" description="Helical" evidence="1">
    <location>
        <begin position="58"/>
        <end position="74"/>
    </location>
</feature>
<feature type="transmembrane region" description="Helical" evidence="1">
    <location>
        <begin position="7"/>
        <end position="26"/>
    </location>
</feature>
<evidence type="ECO:0000313" key="3">
    <source>
        <dbReference type="Proteomes" id="UP000249419"/>
    </source>
</evidence>
<keyword evidence="1" id="KW-0812">Transmembrane</keyword>
<dbReference type="RefSeq" id="WP_112675549.1">
    <property type="nucleotide sequence ID" value="NZ_CP192017.1"/>
</dbReference>
<dbReference type="AlphaFoldDB" id="A0A328NX86"/>
<feature type="transmembrane region" description="Helical" evidence="1">
    <location>
        <begin position="94"/>
        <end position="113"/>
    </location>
</feature>
<name>A0A328NX86_9ACTN</name>
<sequence>MTVTARTYTVAGLVVGAAGIAVLWAAGVEFPVAVPPGMIILLTGALFVAFAPWRWSPAVGALLGLFVAVGFAISPTGVDNLLGRHGADVATGQAIQLVGVLTAVVAGVLATNATRRMPQRR</sequence>
<dbReference type="Proteomes" id="UP000249419">
    <property type="component" value="Unassembled WGS sequence"/>
</dbReference>
<keyword evidence="1" id="KW-1133">Transmembrane helix</keyword>
<accession>A0A328NX86</accession>
<evidence type="ECO:0000256" key="1">
    <source>
        <dbReference type="SAM" id="Phobius"/>
    </source>
</evidence>
<evidence type="ECO:0000313" key="2">
    <source>
        <dbReference type="EMBL" id="RAO36346.1"/>
    </source>
</evidence>
<keyword evidence="1" id="KW-0472">Membrane</keyword>
<proteinExistence type="predicted"/>
<gene>
    <name evidence="2" type="ORF">PSN13_01947</name>
</gene>
<organism evidence="2 3">
    <name type="scientific">Micromonospora saelicesensis</name>
    <dbReference type="NCBI Taxonomy" id="285676"/>
    <lineage>
        <taxon>Bacteria</taxon>
        <taxon>Bacillati</taxon>
        <taxon>Actinomycetota</taxon>
        <taxon>Actinomycetes</taxon>
        <taxon>Micromonosporales</taxon>
        <taxon>Micromonosporaceae</taxon>
        <taxon>Micromonospora</taxon>
    </lineage>
</organism>
<evidence type="ECO:0008006" key="4">
    <source>
        <dbReference type="Google" id="ProtNLM"/>
    </source>
</evidence>
<dbReference type="EMBL" id="PYAG01000007">
    <property type="protein sequence ID" value="RAO36346.1"/>
    <property type="molecule type" value="Genomic_DNA"/>
</dbReference>
<feature type="transmembrane region" description="Helical" evidence="1">
    <location>
        <begin position="32"/>
        <end position="51"/>
    </location>
</feature>